<dbReference type="STRING" id="1903181.BTN85_1540"/>
<evidence type="ECO:0000259" key="2">
    <source>
        <dbReference type="SMART" id="SM00989"/>
    </source>
</evidence>
<dbReference type="Proteomes" id="UP000185744">
    <property type="component" value="Unassembled WGS sequence"/>
</dbReference>
<dbReference type="Gene3D" id="3.30.1380.20">
    <property type="entry name" value="Trafficking protein particle complex subunit 3"/>
    <property type="match status" value="2"/>
</dbReference>
<evidence type="ECO:0000313" key="4">
    <source>
        <dbReference type="Proteomes" id="UP000185744"/>
    </source>
</evidence>
<evidence type="ECO:0000313" key="3">
    <source>
        <dbReference type="EMBL" id="OKY79034.1"/>
    </source>
</evidence>
<dbReference type="Pfam" id="PF02830">
    <property type="entry name" value="V4R"/>
    <property type="match status" value="1"/>
</dbReference>
<feature type="domain" description="4-vinyl reductase 4VR" evidence="2">
    <location>
        <begin position="330"/>
        <end position="392"/>
    </location>
</feature>
<reference evidence="3" key="1">
    <citation type="submission" date="2016-12" db="EMBL/GenBank/DDBJ databases">
        <title>Discovery of methanogenic haloarchaea.</title>
        <authorList>
            <person name="Sorokin D.Y."/>
            <person name="Makarova K.S."/>
            <person name="Abbas B."/>
            <person name="Ferrer M."/>
            <person name="Golyshin P.N."/>
        </authorList>
    </citation>
    <scope>NUCLEOTIDE SEQUENCE [LARGE SCALE GENOMIC DNA]</scope>
    <source>
        <strain evidence="3">HMET1</strain>
    </source>
</reference>
<feature type="compositionally biased region" description="Acidic residues" evidence="1">
    <location>
        <begin position="401"/>
        <end position="412"/>
    </location>
</feature>
<evidence type="ECO:0000256" key="1">
    <source>
        <dbReference type="SAM" id="MobiDB-lite"/>
    </source>
</evidence>
<feature type="domain" description="4-vinyl reductase 4VR" evidence="2">
    <location>
        <begin position="126"/>
        <end position="187"/>
    </location>
</feature>
<dbReference type="PANTHER" id="PTHR35090:SF1">
    <property type="entry name" value="SLR0144 PROTEIN"/>
    <property type="match status" value="1"/>
</dbReference>
<accession>A0A1Q6DXD6</accession>
<dbReference type="PANTHER" id="PTHR35090">
    <property type="entry name" value="DNA-DIRECTED RNA POLYMERASE SUBUNIT I"/>
    <property type="match status" value="1"/>
</dbReference>
<feature type="compositionally biased region" description="Basic and acidic residues" evidence="1">
    <location>
        <begin position="413"/>
        <end position="428"/>
    </location>
</feature>
<dbReference type="InParanoid" id="A0A1Q6DXD6"/>
<sequence>MEIKKVLEKLWEHEPKLWNGSEEVSRKELGDNVDYFSLRQIQSSILLFDPSFLPKNYSIIKSIVGDSSKKWISKRGLSNFYEEEFKELEKYEKEDLIKSIFEEHQNEIFKRFGLGSIDITEIQENQIKIRVDECVEAYKSSNIGHPICYNVTGILAGEINARFDGWDCFEKSCLANGDSYCEFILAPQEHIIRQIRSFLDLPTRGSLTLRGEITNMLSESARKKDYSPILEEMANYVLYLMKDLKSYTRPQLGTKINIKTLQQFYLAFFIEDFERGSEILYGAGFEQGKRLGKMLSGIGFEEEMSLRNILEKLYERLGLGLLRFRETETGYRAEVKECALCSGLDLDKKICFFNSGFFAGIVSTMENEKYHGSEEMCLGVPSNDLCIHKITPVSKKQREKEEEETQEEEETEEKEKDKKGGNKKLDEN</sequence>
<name>A0A1Q6DXD6_METT1</name>
<gene>
    <name evidence="3" type="ORF">BTN85_1540</name>
</gene>
<dbReference type="SUPFAM" id="SSF111126">
    <property type="entry name" value="Ligand-binding domain in the NO signalling and Golgi transport"/>
    <property type="match status" value="2"/>
</dbReference>
<dbReference type="AlphaFoldDB" id="A0A1Q6DXD6"/>
<comment type="caution">
    <text evidence="3">The sequence shown here is derived from an EMBL/GenBank/DDBJ whole genome shotgun (WGS) entry which is preliminary data.</text>
</comment>
<keyword evidence="4" id="KW-1185">Reference proteome</keyword>
<protein>
    <submittedName>
        <fullName evidence="3">Transcriptional regulator containing HTH and 4VR domain</fullName>
    </submittedName>
</protein>
<dbReference type="InterPro" id="IPR004096">
    <property type="entry name" value="V4R"/>
</dbReference>
<dbReference type="EMBL" id="MSDW01000001">
    <property type="protein sequence ID" value="OKY79034.1"/>
    <property type="molecule type" value="Genomic_DNA"/>
</dbReference>
<dbReference type="InterPro" id="IPR024096">
    <property type="entry name" value="NO_sig/Golgi_transp_ligand-bd"/>
</dbReference>
<feature type="region of interest" description="Disordered" evidence="1">
    <location>
        <begin position="394"/>
        <end position="428"/>
    </location>
</feature>
<organism evidence="3 4">
    <name type="scientific">Methanohalarchaeum thermophilum</name>
    <dbReference type="NCBI Taxonomy" id="1903181"/>
    <lineage>
        <taxon>Archaea</taxon>
        <taxon>Methanobacteriati</taxon>
        <taxon>Methanobacteriota</taxon>
        <taxon>Methanonatronarchaeia</taxon>
        <taxon>Methanonatronarchaeales</taxon>
        <taxon>Methanonatronarchaeaceae</taxon>
        <taxon>Candidatus Methanohalarchaeum</taxon>
    </lineage>
</organism>
<dbReference type="SMART" id="SM00989">
    <property type="entry name" value="V4R"/>
    <property type="match status" value="2"/>
</dbReference>
<proteinExistence type="predicted"/>